<accession>I3SFN9</accession>
<dbReference type="Gene3D" id="3.40.50.720">
    <property type="entry name" value="NAD(P)-binding Rossmann-like Domain"/>
    <property type="match status" value="1"/>
</dbReference>
<dbReference type="PANTHER" id="PTHR44573">
    <property type="entry name" value="NADPH-DEPENDENT ALKENAL/ONE OXIDOREDUCTASE, CHLOROPLASTIC"/>
    <property type="match status" value="1"/>
</dbReference>
<evidence type="ECO:0000256" key="2">
    <source>
        <dbReference type="ARBA" id="ARBA00023002"/>
    </source>
</evidence>
<protein>
    <recommendedName>
        <fullName evidence="4">Alcohol dehydrogenase-like C-terminal domain-containing protein</fullName>
    </recommendedName>
</protein>
<organism evidence="3">
    <name type="scientific">Lotus japonicus</name>
    <name type="common">Lotus corniculatus var. japonicus</name>
    <dbReference type="NCBI Taxonomy" id="34305"/>
    <lineage>
        <taxon>Eukaryota</taxon>
        <taxon>Viridiplantae</taxon>
        <taxon>Streptophyta</taxon>
        <taxon>Embryophyta</taxon>
        <taxon>Tracheophyta</taxon>
        <taxon>Spermatophyta</taxon>
        <taxon>Magnoliopsida</taxon>
        <taxon>eudicotyledons</taxon>
        <taxon>Gunneridae</taxon>
        <taxon>Pentapetalae</taxon>
        <taxon>rosids</taxon>
        <taxon>fabids</taxon>
        <taxon>Fabales</taxon>
        <taxon>Fabaceae</taxon>
        <taxon>Papilionoideae</taxon>
        <taxon>50 kb inversion clade</taxon>
        <taxon>NPAAA clade</taxon>
        <taxon>Hologalegina</taxon>
        <taxon>robinioid clade</taxon>
        <taxon>Loteae</taxon>
        <taxon>Lotus</taxon>
    </lineage>
</organism>
<evidence type="ECO:0008006" key="4">
    <source>
        <dbReference type="Google" id="ProtNLM"/>
    </source>
</evidence>
<dbReference type="AlphaFoldDB" id="I3SFN9"/>
<sequence length="218" mass="23649">MSSLRRLQACLGSQTAIEGFTTASYKKDQTIFVVGGAGGVGNLVIQLAKHLGAPYVVATTSTPKVEFVKQLGADKVVDYTKIKYEDIEEKFDFLYDTVGDCQKSVVVAKDDAAIVDITWPPSHPGAVYSSLTVSGESLEKLEPYLERGELKAVIDPTGPYHFDNVIEAFRYLETGRAWGKVVISCFPLGDPHHSPILSGAKTNIGENDNGFSEDVCLK</sequence>
<dbReference type="Pfam" id="PF13602">
    <property type="entry name" value="ADH_zinc_N_2"/>
    <property type="match status" value="1"/>
</dbReference>
<dbReference type="PANTHER" id="PTHR44573:SF4">
    <property type="entry name" value="2-METHYLENE-FURAN-3-ONE REDUCTASE-LIKE"/>
    <property type="match status" value="1"/>
</dbReference>
<dbReference type="EMBL" id="BT139286">
    <property type="protein sequence ID" value="AFK39081.1"/>
    <property type="molecule type" value="mRNA"/>
</dbReference>
<dbReference type="InterPro" id="IPR044626">
    <property type="entry name" value="AOR-like"/>
</dbReference>
<name>I3SFN9_LOTJA</name>
<keyword evidence="2" id="KW-0560">Oxidoreductase</keyword>
<evidence type="ECO:0000256" key="1">
    <source>
        <dbReference type="ARBA" id="ARBA00010371"/>
    </source>
</evidence>
<comment type="similarity">
    <text evidence="1">Belongs to the zinc-containing alcohol dehydrogenase family. Quinone oxidoreductase subfamily.</text>
</comment>
<dbReference type="GO" id="GO:0016628">
    <property type="term" value="F:oxidoreductase activity, acting on the CH-CH group of donors, NAD or NADP as acceptor"/>
    <property type="evidence" value="ECO:0007669"/>
    <property type="project" value="InterPro"/>
</dbReference>
<dbReference type="InterPro" id="IPR036291">
    <property type="entry name" value="NAD(P)-bd_dom_sf"/>
</dbReference>
<evidence type="ECO:0000313" key="3">
    <source>
        <dbReference type="EMBL" id="AFK39081.1"/>
    </source>
</evidence>
<proteinExistence type="evidence at transcript level"/>
<reference evidence="3" key="1">
    <citation type="submission" date="2012-05" db="EMBL/GenBank/DDBJ databases">
        <authorList>
            <person name="Krishnakumar V."/>
            <person name="Cheung F."/>
            <person name="Xiao Y."/>
            <person name="Chan A."/>
            <person name="Moskal W.A."/>
            <person name="Town C.D."/>
        </authorList>
    </citation>
    <scope>NUCLEOTIDE SEQUENCE</scope>
</reference>
<dbReference type="Gene3D" id="3.90.180.10">
    <property type="entry name" value="Medium-chain alcohol dehydrogenases, catalytic domain"/>
    <property type="match status" value="1"/>
</dbReference>
<dbReference type="SUPFAM" id="SSF51735">
    <property type="entry name" value="NAD(P)-binding Rossmann-fold domains"/>
    <property type="match status" value="1"/>
</dbReference>